<keyword evidence="6" id="KW-1185">Reference proteome</keyword>
<feature type="chain" id="PRO_5017608061" evidence="2">
    <location>
        <begin position="30"/>
        <end position="553"/>
    </location>
</feature>
<feature type="domain" description="Peptidase M16 C-terminal" evidence="4">
    <location>
        <begin position="217"/>
        <end position="426"/>
    </location>
</feature>
<accession>A0A3D8LBI9</accession>
<organism evidence="5 6">
    <name type="scientific">Pontibacter diazotrophicus</name>
    <dbReference type="NCBI Taxonomy" id="1400979"/>
    <lineage>
        <taxon>Bacteria</taxon>
        <taxon>Pseudomonadati</taxon>
        <taxon>Bacteroidota</taxon>
        <taxon>Cytophagia</taxon>
        <taxon>Cytophagales</taxon>
        <taxon>Hymenobacteraceae</taxon>
        <taxon>Pontibacter</taxon>
    </lineage>
</organism>
<evidence type="ECO:0000256" key="2">
    <source>
        <dbReference type="SAM" id="SignalP"/>
    </source>
</evidence>
<dbReference type="EMBL" id="QRGR01000013">
    <property type="protein sequence ID" value="RDV14664.1"/>
    <property type="molecule type" value="Genomic_DNA"/>
</dbReference>
<dbReference type="OrthoDB" id="9811314at2"/>
<gene>
    <name evidence="5" type="ORF">DXT99_13435</name>
</gene>
<dbReference type="PROSITE" id="PS51257">
    <property type="entry name" value="PROKAR_LIPOPROTEIN"/>
    <property type="match status" value="1"/>
</dbReference>
<dbReference type="Pfam" id="PF00675">
    <property type="entry name" value="Peptidase_M16"/>
    <property type="match status" value="1"/>
</dbReference>
<evidence type="ECO:0000313" key="6">
    <source>
        <dbReference type="Proteomes" id="UP000256708"/>
    </source>
</evidence>
<dbReference type="Pfam" id="PF05193">
    <property type="entry name" value="Peptidase_M16_C"/>
    <property type="match status" value="1"/>
</dbReference>
<proteinExistence type="inferred from homology"/>
<feature type="domain" description="Peptidase M16 N-terminal" evidence="3">
    <location>
        <begin position="62"/>
        <end position="206"/>
    </location>
</feature>
<evidence type="ECO:0000256" key="1">
    <source>
        <dbReference type="ARBA" id="ARBA00007261"/>
    </source>
</evidence>
<comment type="similarity">
    <text evidence="1">Belongs to the peptidase M16 family.</text>
</comment>
<dbReference type="InterPro" id="IPR007863">
    <property type="entry name" value="Peptidase_M16_C"/>
</dbReference>
<dbReference type="InterPro" id="IPR011765">
    <property type="entry name" value="Pept_M16_N"/>
</dbReference>
<dbReference type="InterPro" id="IPR050361">
    <property type="entry name" value="MPP/UQCRC_Complex"/>
</dbReference>
<dbReference type="AlphaFoldDB" id="A0A3D8LBI9"/>
<dbReference type="SUPFAM" id="SSF63411">
    <property type="entry name" value="LuxS/MPP-like metallohydrolase"/>
    <property type="match status" value="2"/>
</dbReference>
<comment type="caution">
    <text evidence="5">The sequence shown here is derived from an EMBL/GenBank/DDBJ whole genome shotgun (WGS) entry which is preliminary data.</text>
</comment>
<evidence type="ECO:0000259" key="3">
    <source>
        <dbReference type="Pfam" id="PF00675"/>
    </source>
</evidence>
<dbReference type="InterPro" id="IPR011249">
    <property type="entry name" value="Metalloenz_LuxS/M16"/>
</dbReference>
<feature type="signal peptide" evidence="2">
    <location>
        <begin position="1"/>
        <end position="29"/>
    </location>
</feature>
<evidence type="ECO:0000313" key="5">
    <source>
        <dbReference type="EMBL" id="RDV14664.1"/>
    </source>
</evidence>
<dbReference type="PANTHER" id="PTHR11851">
    <property type="entry name" value="METALLOPROTEASE"/>
    <property type="match status" value="1"/>
</dbReference>
<keyword evidence="2" id="KW-0732">Signal</keyword>
<evidence type="ECO:0000259" key="4">
    <source>
        <dbReference type="Pfam" id="PF05193"/>
    </source>
</evidence>
<dbReference type="GO" id="GO:0046872">
    <property type="term" value="F:metal ion binding"/>
    <property type="evidence" value="ECO:0007669"/>
    <property type="project" value="InterPro"/>
</dbReference>
<dbReference type="PANTHER" id="PTHR11851:SF49">
    <property type="entry name" value="MITOCHONDRIAL-PROCESSING PEPTIDASE SUBUNIT ALPHA"/>
    <property type="match status" value="1"/>
</dbReference>
<protein>
    <submittedName>
        <fullName evidence="5">Insulinase family protein</fullName>
    </submittedName>
</protein>
<dbReference type="Proteomes" id="UP000256708">
    <property type="component" value="Unassembled WGS sequence"/>
</dbReference>
<reference evidence="6" key="1">
    <citation type="submission" date="2018-08" db="EMBL/GenBank/DDBJ databases">
        <authorList>
            <person name="Liu Z.-W."/>
            <person name="Du Z.-J."/>
        </authorList>
    </citation>
    <scope>NUCLEOTIDE SEQUENCE [LARGE SCALE GENOMIC DNA]</scope>
    <source>
        <strain evidence="6">H4X</strain>
    </source>
</reference>
<sequence>MKNMSMKKIAAYILPVALAAASCAQQPQASQQTDTQTTTTTANTANTAAPYDASQAFGPGKVVELKQPESNKVIIKLMFKNGSMTDPEGKEGLTFTTAEMITESGTQDMTVSQIKDKIFPWAAEYGVNVDKEVTTFTFAVHQDFLNEFYPIVRGLLLNPAFAEEDFKRVKSNQQNFVDEVIRASSDEEYSKKALEDLLFRGTNYQHVVEGTSASVPNITLEDVKNHWRNYFTQNNVLIGIAGNYSDAFLNQLKSDVAQLPDVRPNIPVAGEPNTPNGVQVEIIRKDDALGSAIFTGRPMPVTRSADDFAALMVANSYLGEHRKSYGKLYDKIRTTRSMNYGDYSYIEWYDQGGSYQLPNPGVPRTANYHALWIRPVQIAEGLQQQYAELSDINVGHAHFALRLAMREVDNLMQNGMTQEDFELTRKFLRSYMKLYIQTTEKQLGFLMDSRFYGRQDYIEEMDRLLANLTVEDVNNAVKKYWGTDNLYITIVTDDSEAEPLQQALLNNTPSPMSYSNLVREGLPQEVLAEDEAIANYNLNITDVRIVDSKDTFK</sequence>
<dbReference type="Gene3D" id="3.30.830.10">
    <property type="entry name" value="Metalloenzyme, LuxS/M16 peptidase-like"/>
    <property type="match status" value="2"/>
</dbReference>
<name>A0A3D8LBI9_9BACT</name>